<comment type="caution">
    <text evidence="2">The sequence shown here is derived from an EMBL/GenBank/DDBJ whole genome shotgun (WGS) entry which is preliminary data.</text>
</comment>
<accession>A0A016S2B2</accession>
<protein>
    <submittedName>
        <fullName evidence="2">Uncharacterized protein</fullName>
    </submittedName>
</protein>
<feature type="region of interest" description="Disordered" evidence="1">
    <location>
        <begin position="1"/>
        <end position="59"/>
    </location>
</feature>
<feature type="compositionally biased region" description="Polar residues" evidence="1">
    <location>
        <begin position="1"/>
        <end position="21"/>
    </location>
</feature>
<keyword evidence="3" id="KW-1185">Reference proteome</keyword>
<dbReference type="AlphaFoldDB" id="A0A016S2B2"/>
<name>A0A016S2B2_9BILA</name>
<evidence type="ECO:0000256" key="1">
    <source>
        <dbReference type="SAM" id="MobiDB-lite"/>
    </source>
</evidence>
<proteinExistence type="predicted"/>
<sequence length="100" mass="10852">MASQTTSLRNHTFCSENSQDSKGLADRRDPGVRLSNVPGAWRQPGRSDDRQPPGALSPVPLCLPTHYVGVASERGWGQLGHALSSIDVDLPTSNRKPMLF</sequence>
<organism evidence="2 3">
    <name type="scientific">Ancylostoma ceylanicum</name>
    <dbReference type="NCBI Taxonomy" id="53326"/>
    <lineage>
        <taxon>Eukaryota</taxon>
        <taxon>Metazoa</taxon>
        <taxon>Ecdysozoa</taxon>
        <taxon>Nematoda</taxon>
        <taxon>Chromadorea</taxon>
        <taxon>Rhabditida</taxon>
        <taxon>Rhabditina</taxon>
        <taxon>Rhabditomorpha</taxon>
        <taxon>Strongyloidea</taxon>
        <taxon>Ancylostomatidae</taxon>
        <taxon>Ancylostomatinae</taxon>
        <taxon>Ancylostoma</taxon>
    </lineage>
</organism>
<reference evidence="3" key="1">
    <citation type="journal article" date="2015" name="Nat. Genet.">
        <title>The genome and transcriptome of the zoonotic hookworm Ancylostoma ceylanicum identify infection-specific gene families.</title>
        <authorList>
            <person name="Schwarz E.M."/>
            <person name="Hu Y."/>
            <person name="Antoshechkin I."/>
            <person name="Miller M.M."/>
            <person name="Sternberg P.W."/>
            <person name="Aroian R.V."/>
        </authorList>
    </citation>
    <scope>NUCLEOTIDE SEQUENCE</scope>
    <source>
        <strain evidence="3">HY135</strain>
    </source>
</reference>
<evidence type="ECO:0000313" key="2">
    <source>
        <dbReference type="EMBL" id="EYB84616.1"/>
    </source>
</evidence>
<dbReference type="Proteomes" id="UP000024635">
    <property type="component" value="Unassembled WGS sequence"/>
</dbReference>
<gene>
    <name evidence="2" type="primary">Acey_s0313.g2187</name>
    <name evidence="2" type="ORF">Y032_0313g2187</name>
</gene>
<evidence type="ECO:0000313" key="3">
    <source>
        <dbReference type="Proteomes" id="UP000024635"/>
    </source>
</evidence>
<dbReference type="EMBL" id="JARK01001649">
    <property type="protein sequence ID" value="EYB84616.1"/>
    <property type="molecule type" value="Genomic_DNA"/>
</dbReference>